<keyword evidence="5 7" id="KW-0687">Ribonucleoprotein</keyword>
<dbReference type="SUPFAM" id="SSF53137">
    <property type="entry name" value="Translational machinery components"/>
    <property type="match status" value="1"/>
</dbReference>
<dbReference type="GO" id="GO:0022625">
    <property type="term" value="C:cytosolic large ribosomal subunit"/>
    <property type="evidence" value="ECO:0007669"/>
    <property type="project" value="TreeGrafter"/>
</dbReference>
<proteinExistence type="inferred from homology"/>
<comment type="function">
    <text evidence="7">This is one of the proteins that bind and probably mediate the attachment of the 5S RNA into the large ribosomal subunit, where it forms part of the central protuberance.</text>
</comment>
<dbReference type="Gene3D" id="3.30.420.100">
    <property type="match status" value="1"/>
</dbReference>
<name>A0A0H4T2X7_9BACT</name>
<dbReference type="InterPro" id="IPR057268">
    <property type="entry name" value="Ribosomal_L18"/>
</dbReference>
<comment type="similarity">
    <text evidence="1 7">Belongs to the universal ribosomal protein uL18 family.</text>
</comment>
<protein>
    <recommendedName>
        <fullName evidence="6 7">Large ribosomal subunit protein uL18</fullName>
    </recommendedName>
</protein>
<dbReference type="HAMAP" id="MF_01337_B">
    <property type="entry name" value="Ribosomal_uL18_B"/>
    <property type="match status" value="1"/>
</dbReference>
<dbReference type="InterPro" id="IPR004389">
    <property type="entry name" value="Ribosomal_uL18_bac-type"/>
</dbReference>
<dbReference type="PANTHER" id="PTHR12899:SF3">
    <property type="entry name" value="LARGE RIBOSOMAL SUBUNIT PROTEIN UL18M"/>
    <property type="match status" value="1"/>
</dbReference>
<dbReference type="FunFam" id="3.30.420.100:FF:000001">
    <property type="entry name" value="50S ribosomal protein L18"/>
    <property type="match status" value="1"/>
</dbReference>
<dbReference type="NCBIfam" id="TIGR00060">
    <property type="entry name" value="L18_bact"/>
    <property type="match status" value="1"/>
</dbReference>
<sequence length="123" mass="13958">MDAQRKKWRQRHKRHLRVRRKVCGTKDRPRLSVYRSLNNLYCQLIDDGEGRTMASASTLSPDIKEKISGGGGNKKAAELVGQKIASEAKRIGVSKVVFDRSFYKFHGRIKALADAARKAELQF</sequence>
<evidence type="ECO:0000256" key="7">
    <source>
        <dbReference type="HAMAP-Rule" id="MF_01337"/>
    </source>
</evidence>
<dbReference type="AlphaFoldDB" id="A0A0H4T2X7"/>
<evidence type="ECO:0000256" key="6">
    <source>
        <dbReference type="ARBA" id="ARBA00035197"/>
    </source>
</evidence>
<organism evidence="8">
    <name type="scientific">uncultured planctomycete Rifle_16ft_4_minimus_3099</name>
    <dbReference type="NCBI Taxonomy" id="1665203"/>
    <lineage>
        <taxon>Bacteria</taxon>
        <taxon>Pseudomonadati</taxon>
        <taxon>Planctomycetota</taxon>
        <taxon>Planctomycetia</taxon>
        <taxon>Planctomycetales</taxon>
        <taxon>environmental samples</taxon>
    </lineage>
</organism>
<dbReference type="EMBL" id="KT006987">
    <property type="protein sequence ID" value="AKQ01998.1"/>
    <property type="molecule type" value="Genomic_DNA"/>
</dbReference>
<evidence type="ECO:0000256" key="1">
    <source>
        <dbReference type="ARBA" id="ARBA00007116"/>
    </source>
</evidence>
<evidence type="ECO:0000256" key="3">
    <source>
        <dbReference type="ARBA" id="ARBA00022884"/>
    </source>
</evidence>
<evidence type="ECO:0000256" key="2">
    <source>
        <dbReference type="ARBA" id="ARBA00022730"/>
    </source>
</evidence>
<dbReference type="PANTHER" id="PTHR12899">
    <property type="entry name" value="39S RIBOSOMAL PROTEIN L18, MITOCHONDRIAL"/>
    <property type="match status" value="1"/>
</dbReference>
<dbReference type="CDD" id="cd00432">
    <property type="entry name" value="Ribosomal_L18_L5e"/>
    <property type="match status" value="1"/>
</dbReference>
<dbReference type="GO" id="GO:0003735">
    <property type="term" value="F:structural constituent of ribosome"/>
    <property type="evidence" value="ECO:0007669"/>
    <property type="project" value="InterPro"/>
</dbReference>
<dbReference type="InterPro" id="IPR005484">
    <property type="entry name" value="Ribosomal_uL18_bac/plant/anim"/>
</dbReference>
<keyword evidence="2 7" id="KW-0699">rRNA-binding</keyword>
<evidence type="ECO:0000313" key="8">
    <source>
        <dbReference type="EMBL" id="AKQ01998.1"/>
    </source>
</evidence>
<dbReference type="GO" id="GO:0006412">
    <property type="term" value="P:translation"/>
    <property type="evidence" value="ECO:0007669"/>
    <property type="project" value="UniProtKB-UniRule"/>
</dbReference>
<keyword evidence="3 7" id="KW-0694">RNA-binding</keyword>
<reference evidence="8" key="1">
    <citation type="journal article" date="2015" name="ISME J.">
        <title>Aquifer environment selects for microbial species cohorts in sediment and groundwater.</title>
        <authorList>
            <person name="Hug L.A."/>
            <person name="Thomas B.C."/>
            <person name="Brown C.T."/>
            <person name="Frischkorn K.R."/>
            <person name="Williams K.H."/>
            <person name="Tringe S.G."/>
            <person name="Banfield J.F."/>
        </authorList>
    </citation>
    <scope>NUCLEOTIDE SEQUENCE</scope>
</reference>
<keyword evidence="4 7" id="KW-0689">Ribosomal protein</keyword>
<accession>A0A0H4T2X7</accession>
<comment type="subunit">
    <text evidence="7">Part of the 50S ribosomal subunit; part of the 5S rRNA/L5/L18/L25 subcomplex. Contacts the 5S and 23S rRNAs.</text>
</comment>
<dbReference type="GO" id="GO:0008097">
    <property type="term" value="F:5S rRNA binding"/>
    <property type="evidence" value="ECO:0007669"/>
    <property type="project" value="TreeGrafter"/>
</dbReference>
<gene>
    <name evidence="7" type="primary">rplR</name>
</gene>
<evidence type="ECO:0000256" key="4">
    <source>
        <dbReference type="ARBA" id="ARBA00022980"/>
    </source>
</evidence>
<dbReference type="Pfam" id="PF00861">
    <property type="entry name" value="Ribosomal_L18p"/>
    <property type="match status" value="1"/>
</dbReference>
<evidence type="ECO:0000256" key="5">
    <source>
        <dbReference type="ARBA" id="ARBA00023274"/>
    </source>
</evidence>